<name>A0ABQ8GCJ8_9PEZI</name>
<sequence>MDHTALSLHHTHRDTTVSCGPLHRATLPALILRTYLPTYILHLNRRHQLDLAATYIPTSPLTTHNLLRATKITTSCHDLIDALSDASQSSAFPSSSSSSSYSSADSHLTDLLARAQLSDRQTRAFAPSASGVHHPRTLSTFLVLADLSRAFRSRRLGAVLTSFFARHGARILGSAATEHAHAAEHPRAVVLWAWALGVLVRTGSEAEREACVREVVRRRPDVLGPGSVYEGFVRGSLPGGDGLWDVIERIGEREGVGRGWRGMRRVLLEDGDGYGDEDGGGLEYLHEHRERRFVRTGVGVSGNGGGRPLGIETYRRSRRLVEPEELVPCRPEMRRYSEINGSGLRGALCSIKDEQRDLRHDVHDLRDELEELTERVEKLGGRDWNKGRRSGFPWRERDVVDVPEEYDEEFFSEWWDDFY</sequence>
<keyword evidence="3" id="KW-1185">Reference proteome</keyword>
<comment type="caution">
    <text evidence="2">The sequence shown here is derived from an EMBL/GenBank/DDBJ whole genome shotgun (WGS) entry which is preliminary data.</text>
</comment>
<dbReference type="Proteomes" id="UP000774617">
    <property type="component" value="Unassembled WGS sequence"/>
</dbReference>
<organism evidence="2 3">
    <name type="scientific">Macrophomina phaseolina</name>
    <dbReference type="NCBI Taxonomy" id="35725"/>
    <lineage>
        <taxon>Eukaryota</taxon>
        <taxon>Fungi</taxon>
        <taxon>Dikarya</taxon>
        <taxon>Ascomycota</taxon>
        <taxon>Pezizomycotina</taxon>
        <taxon>Dothideomycetes</taxon>
        <taxon>Dothideomycetes incertae sedis</taxon>
        <taxon>Botryosphaeriales</taxon>
        <taxon>Botryosphaeriaceae</taxon>
        <taxon>Macrophomina</taxon>
    </lineage>
</organism>
<reference evidence="2 3" key="1">
    <citation type="journal article" date="2021" name="Nat. Commun.">
        <title>Genetic determinants of endophytism in the Arabidopsis root mycobiome.</title>
        <authorList>
            <person name="Mesny F."/>
            <person name="Miyauchi S."/>
            <person name="Thiergart T."/>
            <person name="Pickel B."/>
            <person name="Atanasova L."/>
            <person name="Karlsson M."/>
            <person name="Huettel B."/>
            <person name="Barry K.W."/>
            <person name="Haridas S."/>
            <person name="Chen C."/>
            <person name="Bauer D."/>
            <person name="Andreopoulos W."/>
            <person name="Pangilinan J."/>
            <person name="LaButti K."/>
            <person name="Riley R."/>
            <person name="Lipzen A."/>
            <person name="Clum A."/>
            <person name="Drula E."/>
            <person name="Henrissat B."/>
            <person name="Kohler A."/>
            <person name="Grigoriev I.V."/>
            <person name="Martin F.M."/>
            <person name="Hacquard S."/>
        </authorList>
    </citation>
    <scope>NUCLEOTIDE SEQUENCE [LARGE SCALE GENOMIC DNA]</scope>
    <source>
        <strain evidence="2 3">MPI-SDFR-AT-0080</strain>
    </source>
</reference>
<dbReference type="EMBL" id="JAGTJR010000011">
    <property type="protein sequence ID" value="KAH7052051.1"/>
    <property type="molecule type" value="Genomic_DNA"/>
</dbReference>
<feature type="coiled-coil region" evidence="1">
    <location>
        <begin position="355"/>
        <end position="382"/>
    </location>
</feature>
<gene>
    <name evidence="2" type="ORF">B0J12DRAFT_739629</name>
</gene>
<evidence type="ECO:0000313" key="2">
    <source>
        <dbReference type="EMBL" id="KAH7052051.1"/>
    </source>
</evidence>
<protein>
    <submittedName>
        <fullName evidence="2">Uncharacterized protein</fullName>
    </submittedName>
</protein>
<proteinExistence type="predicted"/>
<evidence type="ECO:0000313" key="3">
    <source>
        <dbReference type="Proteomes" id="UP000774617"/>
    </source>
</evidence>
<accession>A0ABQ8GCJ8</accession>
<evidence type="ECO:0000256" key="1">
    <source>
        <dbReference type="SAM" id="Coils"/>
    </source>
</evidence>
<keyword evidence="1" id="KW-0175">Coiled coil</keyword>